<gene>
    <name evidence="1" type="ORF">HSBAA_63040</name>
</gene>
<organism evidence="1 2">
    <name type="scientific">Vreelandella sulfidaeris</name>
    <dbReference type="NCBI Taxonomy" id="115553"/>
    <lineage>
        <taxon>Bacteria</taxon>
        <taxon>Pseudomonadati</taxon>
        <taxon>Pseudomonadota</taxon>
        <taxon>Gammaproteobacteria</taxon>
        <taxon>Oceanospirillales</taxon>
        <taxon>Halomonadaceae</taxon>
        <taxon>Vreelandella</taxon>
    </lineage>
</organism>
<dbReference type="CDD" id="cd07067">
    <property type="entry name" value="HP_PGM_like"/>
    <property type="match status" value="1"/>
</dbReference>
<evidence type="ECO:0000313" key="2">
    <source>
        <dbReference type="Proteomes" id="UP000320231"/>
    </source>
</evidence>
<dbReference type="SMART" id="SM00855">
    <property type="entry name" value="PGAM"/>
    <property type="match status" value="1"/>
</dbReference>
<protein>
    <recommendedName>
        <fullName evidence="3">Histidine phosphatase family protein</fullName>
    </recommendedName>
</protein>
<accession>A0A455UKX6</accession>
<dbReference type="InterPro" id="IPR029033">
    <property type="entry name" value="His_PPase_superfam"/>
</dbReference>
<proteinExistence type="predicted"/>
<dbReference type="Gene3D" id="3.40.50.1240">
    <property type="entry name" value="Phosphoglycerate mutase-like"/>
    <property type="match status" value="1"/>
</dbReference>
<dbReference type="Pfam" id="PF00300">
    <property type="entry name" value="His_Phos_1"/>
    <property type="match status" value="1"/>
</dbReference>
<name>A0A455UKX6_9GAMM</name>
<dbReference type="InterPro" id="IPR013078">
    <property type="entry name" value="His_Pase_superF_clade-1"/>
</dbReference>
<reference evidence="1 2" key="1">
    <citation type="journal article" date="2019" name="Microbiol. Resour. Announc.">
        <title>Complete Genome Sequence of Halomonas sulfidaeris Strain Esulfide1 Isolated from a Metal Sulfide Rock at a Depth of 2,200 Meters, Obtained Using Nanopore Sequencing.</title>
        <authorList>
            <person name="Saito M."/>
            <person name="Nishigata A."/>
            <person name="Galipon J."/>
            <person name="Arakawa K."/>
        </authorList>
    </citation>
    <scope>NUCLEOTIDE SEQUENCE [LARGE SCALE GENOMIC DNA]</scope>
    <source>
        <strain evidence="1 2">ATCC BAA-803</strain>
    </source>
</reference>
<evidence type="ECO:0008006" key="3">
    <source>
        <dbReference type="Google" id="ProtNLM"/>
    </source>
</evidence>
<dbReference type="EMBL" id="AP019514">
    <property type="protein sequence ID" value="BBI64998.1"/>
    <property type="molecule type" value="Genomic_DNA"/>
</dbReference>
<dbReference type="Proteomes" id="UP000320231">
    <property type="component" value="Chromosome"/>
</dbReference>
<dbReference type="KEGG" id="hsr:HSBAA_63040"/>
<evidence type="ECO:0000313" key="1">
    <source>
        <dbReference type="EMBL" id="BBI64998.1"/>
    </source>
</evidence>
<dbReference type="SUPFAM" id="SSF53254">
    <property type="entry name" value="Phosphoglycerate mutase-like"/>
    <property type="match status" value="1"/>
</dbReference>
<dbReference type="PANTHER" id="PTHR47821">
    <property type="entry name" value="PHOSPHOGLYCERATE MUTASE FAMILY PROTEIN"/>
    <property type="match status" value="1"/>
</dbReference>
<dbReference type="AlphaFoldDB" id="A0A455UKX6"/>
<dbReference type="PIRSF" id="PIRSF000709">
    <property type="entry name" value="6PFK_2-Ptase"/>
    <property type="match status" value="1"/>
</dbReference>
<sequence length="198" mass="22180">MSNTLQPLSDYWRNRYLLMRHGHSQANQQGLIISSPERGINEFGLSVIGERQLAQAVAEWGWPKPTKIVHSDFLRTTQTAARVASAFKLEMAADKRLRERYFGEFDGQADEHYPDVWALDSRDAEHGHYQVEAVSVVAARMSAVIEALEQQDEGETILVVSHGDPLQILLTALGNKPLTQHREQPALLPASITQIGRT</sequence>
<dbReference type="PANTHER" id="PTHR47821:SF2">
    <property type="entry name" value="PHOSPHOGLYCERATE MUTASE FAMILY PROTEIN"/>
    <property type="match status" value="1"/>
</dbReference>